<gene>
    <name evidence="2" type="ORF">DV711_00585</name>
</gene>
<dbReference type="SFLD" id="SFLDS00019">
    <property type="entry name" value="Glutathione_Transferase_(cytos"/>
    <property type="match status" value="1"/>
</dbReference>
<dbReference type="Pfam" id="PF13409">
    <property type="entry name" value="GST_N_2"/>
    <property type="match status" value="1"/>
</dbReference>
<dbReference type="Gene3D" id="1.20.1050.10">
    <property type="match status" value="1"/>
</dbReference>
<dbReference type="PANTHER" id="PTHR42673:SF4">
    <property type="entry name" value="MALEYLACETOACETATE ISOMERASE"/>
    <property type="match status" value="1"/>
</dbReference>
<dbReference type="GO" id="GO:0006749">
    <property type="term" value="P:glutathione metabolic process"/>
    <property type="evidence" value="ECO:0007669"/>
    <property type="project" value="TreeGrafter"/>
</dbReference>
<dbReference type="InterPro" id="IPR036282">
    <property type="entry name" value="Glutathione-S-Trfase_C_sf"/>
</dbReference>
<evidence type="ECO:0000313" key="2">
    <source>
        <dbReference type="EMBL" id="RDE24135.1"/>
    </source>
</evidence>
<name>A0A369WX94_9GAMM</name>
<dbReference type="PANTHER" id="PTHR42673">
    <property type="entry name" value="MALEYLACETOACETATE ISOMERASE"/>
    <property type="match status" value="1"/>
</dbReference>
<accession>A0A369WX94</accession>
<dbReference type="CDD" id="cd03194">
    <property type="entry name" value="GST_C_3"/>
    <property type="match status" value="1"/>
</dbReference>
<dbReference type="AlphaFoldDB" id="A0A369WX94"/>
<proteinExistence type="predicted"/>
<dbReference type="InterPro" id="IPR004045">
    <property type="entry name" value="Glutathione_S-Trfase_N"/>
</dbReference>
<dbReference type="Gene3D" id="3.40.30.10">
    <property type="entry name" value="Glutaredoxin"/>
    <property type="match status" value="1"/>
</dbReference>
<protein>
    <submittedName>
        <fullName evidence="2">Glutathione S-transferase family protein</fullName>
    </submittedName>
</protein>
<dbReference type="GO" id="GO:0016034">
    <property type="term" value="F:maleylacetoacetate isomerase activity"/>
    <property type="evidence" value="ECO:0007669"/>
    <property type="project" value="TreeGrafter"/>
</dbReference>
<dbReference type="EMBL" id="QQOH01000001">
    <property type="protein sequence ID" value="RDE24135.1"/>
    <property type="molecule type" value="Genomic_DNA"/>
</dbReference>
<dbReference type="OrthoDB" id="9799538at2"/>
<dbReference type="GO" id="GO:0004364">
    <property type="term" value="F:glutathione transferase activity"/>
    <property type="evidence" value="ECO:0007669"/>
    <property type="project" value="TreeGrafter"/>
</dbReference>
<dbReference type="RefSeq" id="WP_114693717.1">
    <property type="nucleotide sequence ID" value="NZ_QQOH01000001.1"/>
</dbReference>
<dbReference type="GO" id="GO:0006559">
    <property type="term" value="P:L-phenylalanine catabolic process"/>
    <property type="evidence" value="ECO:0007669"/>
    <property type="project" value="TreeGrafter"/>
</dbReference>
<comment type="caution">
    <text evidence="2">The sequence shown here is derived from an EMBL/GenBank/DDBJ whole genome shotgun (WGS) entry which is preliminary data.</text>
</comment>
<dbReference type="PROSITE" id="PS50404">
    <property type="entry name" value="GST_NTER"/>
    <property type="match status" value="1"/>
</dbReference>
<sequence length="215" mass="24619">MPTLIIGNKNYSSWSLRPWLVLRHLGLEFEEVRLSLGSPDFHTELKRYSQAGRVPVFQDDLGSIWDSLAICEFLAERHPLLWPDEPYQRAMARAYVCEMHSGFAALRAELPMNCRAQQRRVEPSQAALADIARIEQIWQQCIEHHAEEGPWLFGRFGIIDAFFAPVAIRFNGYQLGLAHNSHEYIKLHLSNPLLQEWIAAGQAESEVILREEVGA</sequence>
<dbReference type="SUPFAM" id="SSF47616">
    <property type="entry name" value="GST C-terminal domain-like"/>
    <property type="match status" value="1"/>
</dbReference>
<dbReference type="SUPFAM" id="SSF52833">
    <property type="entry name" value="Thioredoxin-like"/>
    <property type="match status" value="1"/>
</dbReference>
<keyword evidence="3" id="KW-1185">Reference proteome</keyword>
<feature type="domain" description="GST N-terminal" evidence="1">
    <location>
        <begin position="2"/>
        <end position="82"/>
    </location>
</feature>
<reference evidence="2 3" key="1">
    <citation type="submission" date="2018-07" db="EMBL/GenBank/DDBJ databases">
        <title>Motiliproteus coralliicola sp. nov., a bacterium isolated from Coral.</title>
        <authorList>
            <person name="Wang G."/>
        </authorList>
    </citation>
    <scope>NUCLEOTIDE SEQUENCE [LARGE SCALE GENOMIC DNA]</scope>
    <source>
        <strain evidence="2 3">C34</strain>
    </source>
</reference>
<keyword evidence="2" id="KW-0808">Transferase</keyword>
<dbReference type="Proteomes" id="UP000253769">
    <property type="component" value="Unassembled WGS sequence"/>
</dbReference>
<evidence type="ECO:0000313" key="3">
    <source>
        <dbReference type="Proteomes" id="UP000253769"/>
    </source>
</evidence>
<dbReference type="CDD" id="cd03043">
    <property type="entry name" value="GST_N_1"/>
    <property type="match status" value="1"/>
</dbReference>
<evidence type="ECO:0000259" key="1">
    <source>
        <dbReference type="PROSITE" id="PS50404"/>
    </source>
</evidence>
<dbReference type="InterPro" id="IPR036249">
    <property type="entry name" value="Thioredoxin-like_sf"/>
</dbReference>
<organism evidence="2 3">
    <name type="scientific">Motiliproteus coralliicola</name>
    <dbReference type="NCBI Taxonomy" id="2283196"/>
    <lineage>
        <taxon>Bacteria</taxon>
        <taxon>Pseudomonadati</taxon>
        <taxon>Pseudomonadota</taxon>
        <taxon>Gammaproteobacteria</taxon>
        <taxon>Oceanospirillales</taxon>
        <taxon>Oceanospirillaceae</taxon>
        <taxon>Motiliproteus</taxon>
    </lineage>
</organism>
<dbReference type="InterPro" id="IPR040079">
    <property type="entry name" value="Glutathione_S-Trfase"/>
</dbReference>